<accession>A0ABU0TBL2</accession>
<dbReference type="EMBL" id="JAUSZI010000002">
    <property type="protein sequence ID" value="MDQ1033211.1"/>
    <property type="molecule type" value="Genomic_DNA"/>
</dbReference>
<organism evidence="1 2">
    <name type="scientific">Streptomyces umbrinus</name>
    <dbReference type="NCBI Taxonomy" id="67370"/>
    <lineage>
        <taxon>Bacteria</taxon>
        <taxon>Bacillati</taxon>
        <taxon>Actinomycetota</taxon>
        <taxon>Actinomycetes</taxon>
        <taxon>Kitasatosporales</taxon>
        <taxon>Streptomycetaceae</taxon>
        <taxon>Streptomyces</taxon>
        <taxon>Streptomyces phaeochromogenes group</taxon>
    </lineage>
</organism>
<evidence type="ECO:0000313" key="1">
    <source>
        <dbReference type="EMBL" id="MDQ1033211.1"/>
    </source>
</evidence>
<evidence type="ECO:0000313" key="2">
    <source>
        <dbReference type="Proteomes" id="UP001230328"/>
    </source>
</evidence>
<reference evidence="1 2" key="1">
    <citation type="submission" date="2023-07" db="EMBL/GenBank/DDBJ databases">
        <title>Comparative genomics of wheat-associated soil bacteria to identify genetic determinants of phenazine resistance.</title>
        <authorList>
            <person name="Mouncey N."/>
        </authorList>
    </citation>
    <scope>NUCLEOTIDE SEQUENCE [LARGE SCALE GENOMIC DNA]</scope>
    <source>
        <strain evidence="1 2">V2I4</strain>
    </source>
</reference>
<name>A0ABU0TBL2_9ACTN</name>
<gene>
    <name evidence="1" type="ORF">QF035_010793</name>
</gene>
<keyword evidence="2" id="KW-1185">Reference proteome</keyword>
<proteinExistence type="predicted"/>
<dbReference type="Proteomes" id="UP001230328">
    <property type="component" value="Unassembled WGS sequence"/>
</dbReference>
<protein>
    <submittedName>
        <fullName evidence="1">Uncharacterized protein</fullName>
    </submittedName>
</protein>
<sequence length="35" mass="3628">MPGTACADARAAAQLTAWREDHSALRTPLPGPPPT</sequence>
<comment type="caution">
    <text evidence="1">The sequence shown here is derived from an EMBL/GenBank/DDBJ whole genome shotgun (WGS) entry which is preliminary data.</text>
</comment>